<evidence type="ECO:0000256" key="1">
    <source>
        <dbReference type="SAM" id="MobiDB-lite"/>
    </source>
</evidence>
<evidence type="ECO:0000313" key="2">
    <source>
        <dbReference type="EMBL" id="KAJ8337843.1"/>
    </source>
</evidence>
<dbReference type="EMBL" id="JAINUF010000018">
    <property type="protein sequence ID" value="KAJ8337843.1"/>
    <property type="molecule type" value="Genomic_DNA"/>
</dbReference>
<reference evidence="2" key="1">
    <citation type="journal article" date="2023" name="Science">
        <title>Genome structures resolve the early diversification of teleost fishes.</title>
        <authorList>
            <person name="Parey E."/>
            <person name="Louis A."/>
            <person name="Montfort J."/>
            <person name="Bouchez O."/>
            <person name="Roques C."/>
            <person name="Iampietro C."/>
            <person name="Lluch J."/>
            <person name="Castinel A."/>
            <person name="Donnadieu C."/>
            <person name="Desvignes T."/>
            <person name="Floi Bucao C."/>
            <person name="Jouanno E."/>
            <person name="Wen M."/>
            <person name="Mejri S."/>
            <person name="Dirks R."/>
            <person name="Jansen H."/>
            <person name="Henkel C."/>
            <person name="Chen W.J."/>
            <person name="Zahm M."/>
            <person name="Cabau C."/>
            <person name="Klopp C."/>
            <person name="Thompson A.W."/>
            <person name="Robinson-Rechavi M."/>
            <person name="Braasch I."/>
            <person name="Lecointre G."/>
            <person name="Bobe J."/>
            <person name="Postlethwait J.H."/>
            <person name="Berthelot C."/>
            <person name="Roest Crollius H."/>
            <person name="Guiguen Y."/>
        </authorList>
    </citation>
    <scope>NUCLEOTIDE SEQUENCE</scope>
    <source>
        <strain evidence="2">WJC10195</strain>
    </source>
</reference>
<dbReference type="AlphaFoldDB" id="A0A9Q1IDJ6"/>
<evidence type="ECO:0000313" key="3">
    <source>
        <dbReference type="Proteomes" id="UP001152622"/>
    </source>
</evidence>
<organism evidence="2 3">
    <name type="scientific">Synaphobranchus kaupii</name>
    <name type="common">Kaup's arrowtooth eel</name>
    <dbReference type="NCBI Taxonomy" id="118154"/>
    <lineage>
        <taxon>Eukaryota</taxon>
        <taxon>Metazoa</taxon>
        <taxon>Chordata</taxon>
        <taxon>Craniata</taxon>
        <taxon>Vertebrata</taxon>
        <taxon>Euteleostomi</taxon>
        <taxon>Actinopterygii</taxon>
        <taxon>Neopterygii</taxon>
        <taxon>Teleostei</taxon>
        <taxon>Anguilliformes</taxon>
        <taxon>Synaphobranchidae</taxon>
        <taxon>Synaphobranchus</taxon>
    </lineage>
</organism>
<feature type="region of interest" description="Disordered" evidence="1">
    <location>
        <begin position="1"/>
        <end position="132"/>
    </location>
</feature>
<proteinExistence type="predicted"/>
<dbReference type="Proteomes" id="UP001152622">
    <property type="component" value="Chromosome 18"/>
</dbReference>
<gene>
    <name evidence="2" type="ORF">SKAU_G00368090</name>
</gene>
<feature type="compositionally biased region" description="Pro residues" evidence="1">
    <location>
        <begin position="72"/>
        <end position="87"/>
    </location>
</feature>
<keyword evidence="3" id="KW-1185">Reference proteome</keyword>
<comment type="caution">
    <text evidence="2">The sequence shown here is derived from an EMBL/GenBank/DDBJ whole genome shotgun (WGS) entry which is preliminary data.</text>
</comment>
<name>A0A9Q1IDJ6_SYNKA</name>
<accession>A0A9Q1IDJ6</accession>
<protein>
    <submittedName>
        <fullName evidence="2">Uncharacterized protein</fullName>
    </submittedName>
</protein>
<sequence>MGLSETVLSFPLGSCPSATAHSSPLDIARVLRSASEARDRRTRRMRGPRLSGTRDSQAIISVRPEERGSPVRSPPPRSPLPQPPPTPAALVASQGPGVPPKAPDSVAYHRGAAPAPRCPAIPPSQATLGFTF</sequence>